<dbReference type="Pfam" id="PF07729">
    <property type="entry name" value="FCD"/>
    <property type="match status" value="1"/>
</dbReference>
<dbReference type="STRING" id="86416.Clopa_3283"/>
<dbReference type="InterPro" id="IPR011711">
    <property type="entry name" value="GntR_C"/>
</dbReference>
<protein>
    <submittedName>
        <fullName evidence="5">Transcriptional regulator</fullName>
    </submittedName>
</protein>
<dbReference type="eggNOG" id="COG1802">
    <property type="taxonomic scope" value="Bacteria"/>
</dbReference>
<dbReference type="Pfam" id="PF00392">
    <property type="entry name" value="GntR"/>
    <property type="match status" value="1"/>
</dbReference>
<feature type="domain" description="HTH gntR-type" evidence="4">
    <location>
        <begin position="10"/>
        <end position="77"/>
    </location>
</feature>
<dbReference type="AlphaFoldDB" id="R4K8R2"/>
<accession>R4K8R2</accession>
<evidence type="ECO:0000259" key="4">
    <source>
        <dbReference type="PROSITE" id="PS50949"/>
    </source>
</evidence>
<dbReference type="KEGG" id="cpas:Clopa_3283"/>
<dbReference type="Proteomes" id="UP000013523">
    <property type="component" value="Chromosome"/>
</dbReference>
<proteinExistence type="predicted"/>
<dbReference type="PANTHER" id="PTHR43537">
    <property type="entry name" value="TRANSCRIPTIONAL REGULATOR, GNTR FAMILY"/>
    <property type="match status" value="1"/>
</dbReference>
<dbReference type="PROSITE" id="PS50949">
    <property type="entry name" value="HTH_GNTR"/>
    <property type="match status" value="1"/>
</dbReference>
<dbReference type="PANTHER" id="PTHR43537:SF5">
    <property type="entry name" value="UXU OPERON TRANSCRIPTIONAL REGULATOR"/>
    <property type="match status" value="1"/>
</dbReference>
<reference evidence="5 6" key="1">
    <citation type="submission" date="2012-01" db="EMBL/GenBank/DDBJ databases">
        <title>Complete sequence of chromosome of Clostridium pasteurianum BC1.</title>
        <authorList>
            <consortium name="US DOE Joint Genome Institute"/>
            <person name="Lucas S."/>
            <person name="Han J."/>
            <person name="Lapidus A."/>
            <person name="Cheng J.-F."/>
            <person name="Goodwin L."/>
            <person name="Pitluck S."/>
            <person name="Peters L."/>
            <person name="Mikhailova N."/>
            <person name="Teshima H."/>
            <person name="Detter J.C."/>
            <person name="Han C."/>
            <person name="Tapia R."/>
            <person name="Land M."/>
            <person name="Hauser L."/>
            <person name="Kyrpides N."/>
            <person name="Ivanova N."/>
            <person name="Pagani I."/>
            <person name="Dunn J."/>
            <person name="Taghavi S."/>
            <person name="Francis A."/>
            <person name="van der Lelie D."/>
            <person name="Woyke T."/>
        </authorList>
    </citation>
    <scope>NUCLEOTIDE SEQUENCE [LARGE SCALE GENOMIC DNA]</scope>
    <source>
        <strain evidence="5 6">BC1</strain>
    </source>
</reference>
<dbReference type="PATRIC" id="fig|86416.3.peg.3272"/>
<dbReference type="SMART" id="SM00345">
    <property type="entry name" value="HTH_GNTR"/>
    <property type="match status" value="1"/>
</dbReference>
<organism evidence="5 6">
    <name type="scientific">Clostridium pasteurianum BC1</name>
    <dbReference type="NCBI Taxonomy" id="86416"/>
    <lineage>
        <taxon>Bacteria</taxon>
        <taxon>Bacillati</taxon>
        <taxon>Bacillota</taxon>
        <taxon>Clostridia</taxon>
        <taxon>Eubacteriales</taxon>
        <taxon>Clostridiaceae</taxon>
        <taxon>Clostridium</taxon>
    </lineage>
</organism>
<dbReference type="Gene3D" id="1.10.10.10">
    <property type="entry name" value="Winged helix-like DNA-binding domain superfamily/Winged helix DNA-binding domain"/>
    <property type="match status" value="1"/>
</dbReference>
<evidence type="ECO:0000256" key="2">
    <source>
        <dbReference type="ARBA" id="ARBA00023125"/>
    </source>
</evidence>
<dbReference type="RefSeq" id="WP_015616372.1">
    <property type="nucleotide sequence ID" value="NC_021182.1"/>
</dbReference>
<dbReference type="Gene3D" id="1.20.120.530">
    <property type="entry name" value="GntR ligand-binding domain-like"/>
    <property type="match status" value="1"/>
</dbReference>
<keyword evidence="3" id="KW-0804">Transcription</keyword>
<evidence type="ECO:0000313" key="6">
    <source>
        <dbReference type="Proteomes" id="UP000013523"/>
    </source>
</evidence>
<keyword evidence="6" id="KW-1185">Reference proteome</keyword>
<dbReference type="SUPFAM" id="SSF46785">
    <property type="entry name" value="Winged helix' DNA-binding domain"/>
    <property type="match status" value="1"/>
</dbReference>
<dbReference type="HOGENOM" id="CLU_017584_5_2_9"/>
<keyword evidence="2" id="KW-0238">DNA-binding</keyword>
<evidence type="ECO:0000313" key="5">
    <source>
        <dbReference type="EMBL" id="AGK98086.1"/>
    </source>
</evidence>
<dbReference type="CDD" id="cd07377">
    <property type="entry name" value="WHTH_GntR"/>
    <property type="match status" value="1"/>
</dbReference>
<dbReference type="GO" id="GO:0003677">
    <property type="term" value="F:DNA binding"/>
    <property type="evidence" value="ECO:0007669"/>
    <property type="project" value="UniProtKB-KW"/>
</dbReference>
<dbReference type="GO" id="GO:0003700">
    <property type="term" value="F:DNA-binding transcription factor activity"/>
    <property type="evidence" value="ECO:0007669"/>
    <property type="project" value="InterPro"/>
</dbReference>
<dbReference type="SUPFAM" id="SSF48008">
    <property type="entry name" value="GntR ligand-binding domain-like"/>
    <property type="match status" value="1"/>
</dbReference>
<dbReference type="InterPro" id="IPR036388">
    <property type="entry name" value="WH-like_DNA-bd_sf"/>
</dbReference>
<gene>
    <name evidence="5" type="ORF">Clopa_3283</name>
</gene>
<dbReference type="InterPro" id="IPR036390">
    <property type="entry name" value="WH_DNA-bd_sf"/>
</dbReference>
<evidence type="ECO:0000256" key="1">
    <source>
        <dbReference type="ARBA" id="ARBA00023015"/>
    </source>
</evidence>
<dbReference type="InterPro" id="IPR000524">
    <property type="entry name" value="Tscrpt_reg_HTH_GntR"/>
</dbReference>
<name>R4K8R2_CLOPA</name>
<evidence type="ECO:0000256" key="3">
    <source>
        <dbReference type="ARBA" id="ARBA00023163"/>
    </source>
</evidence>
<dbReference type="EMBL" id="CP003261">
    <property type="protein sequence ID" value="AGK98086.1"/>
    <property type="molecule type" value="Genomic_DNA"/>
</dbReference>
<sequence length="228" mass="27002">MNLLDRLDGESGREYAYRILKNNIMSLELKPGENISETILAQQLNISRTPIREVLMKLKEEHLIEVKPQIGTYVSLIDKNLIEEAFFMRYYLEIEVMKLACKDFPKDKLSELEKCLISQKYISGKTECEIDFHKLDVQFHNIIFSGVKRSEVWKGILRISTHYDRLRLIAETKYSNESTIKQHEKFIETIKNKDIKSVEALVTKHLKEPKKGWDEIFNKDFEYKSYFK</sequence>
<keyword evidence="1" id="KW-0805">Transcription regulation</keyword>
<dbReference type="InterPro" id="IPR008920">
    <property type="entry name" value="TF_FadR/GntR_C"/>
</dbReference>
<dbReference type="OrthoDB" id="389878at2"/>